<dbReference type="InterPro" id="IPR000683">
    <property type="entry name" value="Gfo/Idh/MocA-like_OxRdtase_N"/>
</dbReference>
<reference evidence="5 6" key="1">
    <citation type="submission" date="2020-03" db="EMBL/GenBank/DDBJ databases">
        <title>Genomic Encyclopedia of Type Strains, Phase IV (KMG-IV): sequencing the most valuable type-strain genomes for metagenomic binning, comparative biology and taxonomic classification.</title>
        <authorList>
            <person name="Goeker M."/>
        </authorList>
    </citation>
    <scope>NUCLEOTIDE SEQUENCE [LARGE SCALE GENOMIC DNA]</scope>
    <source>
        <strain evidence="5 6">DSM 29762</strain>
    </source>
</reference>
<dbReference type="Pfam" id="PF01408">
    <property type="entry name" value="GFO_IDH_MocA"/>
    <property type="match status" value="1"/>
</dbReference>
<evidence type="ECO:0000256" key="1">
    <source>
        <dbReference type="ARBA" id="ARBA00010928"/>
    </source>
</evidence>
<protein>
    <submittedName>
        <fullName evidence="5">Putative dehydrogenase</fullName>
    </submittedName>
</protein>
<feature type="domain" description="Gfo/Idh/MocA-like oxidoreductase N-terminal" evidence="3">
    <location>
        <begin position="5"/>
        <end position="121"/>
    </location>
</feature>
<dbReference type="AlphaFoldDB" id="A0A846QYG4"/>
<evidence type="ECO:0000256" key="2">
    <source>
        <dbReference type="ARBA" id="ARBA00023002"/>
    </source>
</evidence>
<dbReference type="Pfam" id="PF22725">
    <property type="entry name" value="GFO_IDH_MocA_C3"/>
    <property type="match status" value="1"/>
</dbReference>
<dbReference type="InterPro" id="IPR050984">
    <property type="entry name" value="Gfo/Idh/MocA_domain"/>
</dbReference>
<evidence type="ECO:0000313" key="6">
    <source>
        <dbReference type="Proteomes" id="UP000590442"/>
    </source>
</evidence>
<dbReference type="InterPro" id="IPR036291">
    <property type="entry name" value="NAD(P)-bd_dom_sf"/>
</dbReference>
<dbReference type="RefSeq" id="WP_167959809.1">
    <property type="nucleotide sequence ID" value="NZ_JAATJJ010000001.1"/>
</dbReference>
<proteinExistence type="inferred from homology"/>
<feature type="domain" description="GFO/IDH/MocA-like oxidoreductase" evidence="4">
    <location>
        <begin position="133"/>
        <end position="248"/>
    </location>
</feature>
<evidence type="ECO:0000259" key="4">
    <source>
        <dbReference type="Pfam" id="PF22725"/>
    </source>
</evidence>
<keyword evidence="6" id="KW-1185">Reference proteome</keyword>
<dbReference type="SUPFAM" id="SSF55347">
    <property type="entry name" value="Glyceraldehyde-3-phosphate dehydrogenase-like, C-terminal domain"/>
    <property type="match status" value="1"/>
</dbReference>
<dbReference type="GO" id="GO:0016491">
    <property type="term" value="F:oxidoreductase activity"/>
    <property type="evidence" value="ECO:0007669"/>
    <property type="project" value="UniProtKB-KW"/>
</dbReference>
<gene>
    <name evidence="5" type="ORF">GGR42_000121</name>
</gene>
<dbReference type="Proteomes" id="UP000590442">
    <property type="component" value="Unassembled WGS sequence"/>
</dbReference>
<dbReference type="GO" id="GO:0000166">
    <property type="term" value="F:nucleotide binding"/>
    <property type="evidence" value="ECO:0007669"/>
    <property type="project" value="InterPro"/>
</dbReference>
<evidence type="ECO:0000313" key="5">
    <source>
        <dbReference type="EMBL" id="NJB69659.1"/>
    </source>
</evidence>
<evidence type="ECO:0000259" key="3">
    <source>
        <dbReference type="Pfam" id="PF01408"/>
    </source>
</evidence>
<dbReference type="InterPro" id="IPR055170">
    <property type="entry name" value="GFO_IDH_MocA-like_dom"/>
</dbReference>
<organism evidence="5 6">
    <name type="scientific">Saonia flava</name>
    <dbReference type="NCBI Taxonomy" id="523696"/>
    <lineage>
        <taxon>Bacteria</taxon>
        <taxon>Pseudomonadati</taxon>
        <taxon>Bacteroidota</taxon>
        <taxon>Flavobacteriia</taxon>
        <taxon>Flavobacteriales</taxon>
        <taxon>Flavobacteriaceae</taxon>
        <taxon>Saonia</taxon>
    </lineage>
</organism>
<comment type="similarity">
    <text evidence="1">Belongs to the Gfo/Idh/MocA family.</text>
</comment>
<accession>A0A846QYG4</accession>
<name>A0A846QYG4_9FLAO</name>
<dbReference type="Gene3D" id="3.30.360.10">
    <property type="entry name" value="Dihydrodipicolinate Reductase, domain 2"/>
    <property type="match status" value="1"/>
</dbReference>
<dbReference type="SUPFAM" id="SSF51735">
    <property type="entry name" value="NAD(P)-binding Rossmann-fold domains"/>
    <property type="match status" value="1"/>
</dbReference>
<dbReference type="PANTHER" id="PTHR22604">
    <property type="entry name" value="OXIDOREDUCTASES"/>
    <property type="match status" value="1"/>
</dbReference>
<comment type="caution">
    <text evidence="5">The sequence shown here is derived from an EMBL/GenBank/DDBJ whole genome shotgun (WGS) entry which is preliminary data.</text>
</comment>
<dbReference type="PANTHER" id="PTHR22604:SF105">
    <property type="entry name" value="TRANS-1,2-DIHYDROBENZENE-1,2-DIOL DEHYDROGENASE"/>
    <property type="match status" value="1"/>
</dbReference>
<keyword evidence="2" id="KW-0560">Oxidoreductase</keyword>
<dbReference type="EMBL" id="JAATJJ010000001">
    <property type="protein sequence ID" value="NJB69659.1"/>
    <property type="molecule type" value="Genomic_DNA"/>
</dbReference>
<sequence length="327" mass="36344">MKEKIRWGIIGLGGIAKKFADDLKLVDDGQLVAVASRSLDKAKAFAKDYNVKNAFGSYDELFKFPDVDVLYIATPHDSHAELSIAAMTNGKHILCEKPVAVNRKDVEKMVAASKANNLFLMEAMWSRFNPSIIKVKELIDDGAIGDVAYVNSDFTYYGLDRDEEGRILNPELAGGSILDIGIYPIFLAYLILGKPNEIIARSNFYKTGVEIQTSMIFDYENSQAILHSGFATDLQVKGKISGSKGSLVLHPMWHMAQGYSIEKGGAVQDFKLPTLGMGYSYEIIEVHNCLRAGKLESDLWSHQNSLDLMELMDEVRRQVGVVFPFES</sequence>
<dbReference type="Gene3D" id="3.40.50.720">
    <property type="entry name" value="NAD(P)-binding Rossmann-like Domain"/>
    <property type="match status" value="1"/>
</dbReference>